<dbReference type="PANTHER" id="PTHR43798:SF6">
    <property type="entry name" value="HYDROLASE, PUTATIVE (AFU_ORTHOLOGUE AFUA_4G13070)-RELATED"/>
    <property type="match status" value="1"/>
</dbReference>
<dbReference type="RefSeq" id="WP_198341715.1">
    <property type="nucleotide sequence ID" value="NZ_CAUVFX010000006.1"/>
</dbReference>
<accession>A0AB37I7D7</accession>
<proteinExistence type="predicted"/>
<evidence type="ECO:0000259" key="1">
    <source>
        <dbReference type="Pfam" id="PF12697"/>
    </source>
</evidence>
<dbReference type="AlphaFoldDB" id="A0AB37I7D7"/>
<dbReference type="SUPFAM" id="SSF53474">
    <property type="entry name" value="alpha/beta-Hydrolases"/>
    <property type="match status" value="1"/>
</dbReference>
<gene>
    <name evidence="2" type="ORF">J5A53_02840</name>
</gene>
<dbReference type="PANTHER" id="PTHR43798">
    <property type="entry name" value="MONOACYLGLYCEROL LIPASE"/>
    <property type="match status" value="1"/>
</dbReference>
<dbReference type="Pfam" id="PF12697">
    <property type="entry name" value="Abhydrolase_6"/>
    <property type="match status" value="1"/>
</dbReference>
<dbReference type="InterPro" id="IPR000073">
    <property type="entry name" value="AB_hydrolase_1"/>
</dbReference>
<protein>
    <submittedName>
        <fullName evidence="2">Alpha/beta hydrolase</fullName>
    </submittedName>
</protein>
<sequence>MTNIVRRGTGLPLVLVHGNGVDHRLLLDLDDVFDETGQWERIYFDLPGFGGTPALPGRGGLPDVADWLDDMVGSVIGHRPFAMIGSSLGGLLVRDLVGRRFPQCLGFALLAPVVDPVQGNRTLPEPSVVLEDDALLESLSATDAEAYCEVAVVRTRDNWERFRRTALPGIRAADPDAMRRLGELYELPEPPDERLDGFEQPVLIIAGRQDAVVGYQDQQNLSELFPHATCAVLDQAGHNVHLDQPQTVRELLRNWLRRMEP</sequence>
<dbReference type="EMBL" id="CP072385">
    <property type="protein sequence ID" value="QUC11654.1"/>
    <property type="molecule type" value="Genomic_DNA"/>
</dbReference>
<dbReference type="PRINTS" id="PR00111">
    <property type="entry name" value="ABHYDROLASE"/>
</dbReference>
<name>A0AB37I7D7_9ACTN</name>
<evidence type="ECO:0000313" key="3">
    <source>
        <dbReference type="Proteomes" id="UP000677180"/>
    </source>
</evidence>
<keyword evidence="2" id="KW-0378">Hydrolase</keyword>
<dbReference type="InterPro" id="IPR050266">
    <property type="entry name" value="AB_hydrolase_sf"/>
</dbReference>
<feature type="domain" description="AB hydrolase-1" evidence="1">
    <location>
        <begin position="13"/>
        <end position="250"/>
    </location>
</feature>
<dbReference type="Gene3D" id="3.40.50.1820">
    <property type="entry name" value="alpha/beta hydrolase"/>
    <property type="match status" value="1"/>
</dbReference>
<evidence type="ECO:0000313" key="2">
    <source>
        <dbReference type="EMBL" id="QUC11654.1"/>
    </source>
</evidence>
<dbReference type="InterPro" id="IPR029058">
    <property type="entry name" value="AB_hydrolase_fold"/>
</dbReference>
<organism evidence="2 3">
    <name type="scientific">Arachnia propionica</name>
    <dbReference type="NCBI Taxonomy" id="1750"/>
    <lineage>
        <taxon>Bacteria</taxon>
        <taxon>Bacillati</taxon>
        <taxon>Actinomycetota</taxon>
        <taxon>Actinomycetes</taxon>
        <taxon>Propionibacteriales</taxon>
        <taxon>Propionibacteriaceae</taxon>
        <taxon>Arachnia</taxon>
    </lineage>
</organism>
<reference evidence="2" key="1">
    <citation type="submission" date="2021-03" db="EMBL/GenBank/DDBJ databases">
        <title>Human Oral Microbial Genomes.</title>
        <authorList>
            <person name="Johnston C.D."/>
            <person name="Chen T."/>
            <person name="Dewhirst F.E."/>
        </authorList>
    </citation>
    <scope>NUCLEOTIDE SEQUENCE</scope>
    <source>
        <strain evidence="2">F0714</strain>
    </source>
</reference>
<dbReference type="Proteomes" id="UP000677180">
    <property type="component" value="Chromosome"/>
</dbReference>
<dbReference type="GO" id="GO:0016787">
    <property type="term" value="F:hydrolase activity"/>
    <property type="evidence" value="ECO:0007669"/>
    <property type="project" value="UniProtKB-KW"/>
</dbReference>